<dbReference type="GeneID" id="25265118"/>
<dbReference type="HOGENOM" id="CLU_2198818_0_0_1"/>
<comment type="caution">
    <text evidence="1">The sequence shown here is derived from an EMBL/GenBank/DDBJ whole genome shotgun (WGS) entry which is preliminary data.</text>
</comment>
<protein>
    <submittedName>
        <fullName evidence="1">Uncharacterized protein</fullName>
    </submittedName>
</protein>
<dbReference type="RefSeq" id="XP_013241150.1">
    <property type="nucleotide sequence ID" value="XM_013385696.1"/>
</dbReference>
<dbReference type="EMBL" id="JMSN01000100">
    <property type="protein sequence ID" value="KDN39750.1"/>
    <property type="molecule type" value="Genomic_DNA"/>
</dbReference>
<sequence>MREGARDGTELLQPFQLEAGNGVIHCFSTYCLEQKVANDCSLHPSHAPKPRVGEGKVVSLYDSIVLMDGTCSVHEGKELRESLHRYERVRREVAIQVLEELDPPDSKL</sequence>
<dbReference type="AlphaFoldDB" id="A0A066VMD8"/>
<dbReference type="InParanoid" id="A0A066VMD8"/>
<gene>
    <name evidence="1" type="ORF">K437DRAFT_258924</name>
</gene>
<reference evidence="1 2" key="1">
    <citation type="submission" date="2014-05" db="EMBL/GenBank/DDBJ databases">
        <title>Draft genome sequence of a rare smut relative, Tilletiaria anomala UBC 951.</title>
        <authorList>
            <consortium name="DOE Joint Genome Institute"/>
            <person name="Toome M."/>
            <person name="Kuo A."/>
            <person name="Henrissat B."/>
            <person name="Lipzen A."/>
            <person name="Tritt A."/>
            <person name="Yoshinaga Y."/>
            <person name="Zane M."/>
            <person name="Barry K."/>
            <person name="Grigoriev I.V."/>
            <person name="Spatafora J.W."/>
            <person name="Aimea M.C."/>
        </authorList>
    </citation>
    <scope>NUCLEOTIDE SEQUENCE [LARGE SCALE GENOMIC DNA]</scope>
    <source>
        <strain evidence="1 2">UBC 951</strain>
    </source>
</reference>
<evidence type="ECO:0000313" key="2">
    <source>
        <dbReference type="Proteomes" id="UP000027361"/>
    </source>
</evidence>
<proteinExistence type="predicted"/>
<organism evidence="1 2">
    <name type="scientific">Tilletiaria anomala (strain ATCC 24038 / CBS 436.72 / UBC 951)</name>
    <dbReference type="NCBI Taxonomy" id="1037660"/>
    <lineage>
        <taxon>Eukaryota</taxon>
        <taxon>Fungi</taxon>
        <taxon>Dikarya</taxon>
        <taxon>Basidiomycota</taxon>
        <taxon>Ustilaginomycotina</taxon>
        <taxon>Exobasidiomycetes</taxon>
        <taxon>Georgefischeriales</taxon>
        <taxon>Tilletiariaceae</taxon>
        <taxon>Tilletiaria</taxon>
    </lineage>
</organism>
<dbReference type="Proteomes" id="UP000027361">
    <property type="component" value="Unassembled WGS sequence"/>
</dbReference>
<accession>A0A066VMD8</accession>
<evidence type="ECO:0000313" key="1">
    <source>
        <dbReference type="EMBL" id="KDN39750.1"/>
    </source>
</evidence>
<keyword evidence="2" id="KW-1185">Reference proteome</keyword>
<name>A0A066VMD8_TILAU</name>